<evidence type="ECO:0000313" key="1">
    <source>
        <dbReference type="EMBL" id="MBW81405.1"/>
    </source>
</evidence>
<reference evidence="1" key="1">
    <citation type="submission" date="2018-02" db="EMBL/GenBank/DDBJ databases">
        <title>Rhizophora mucronata_Transcriptome.</title>
        <authorList>
            <person name="Meera S.P."/>
            <person name="Sreeshan A."/>
            <person name="Augustine A."/>
        </authorList>
    </citation>
    <scope>NUCLEOTIDE SEQUENCE</scope>
    <source>
        <tissue evidence="1">Leaf</tissue>
    </source>
</reference>
<protein>
    <submittedName>
        <fullName evidence="1">Uncharacterized protein</fullName>
    </submittedName>
</protein>
<dbReference type="EMBL" id="GGEC01000922">
    <property type="protein sequence ID" value="MBW81405.1"/>
    <property type="molecule type" value="Transcribed_RNA"/>
</dbReference>
<accession>A0A2P2IJL3</accession>
<name>A0A2P2IJL3_RHIMU</name>
<proteinExistence type="predicted"/>
<sequence>MNSFSGVAAFQH</sequence>
<organism evidence="1">
    <name type="scientific">Rhizophora mucronata</name>
    <name type="common">Asiatic mangrove</name>
    <dbReference type="NCBI Taxonomy" id="61149"/>
    <lineage>
        <taxon>Eukaryota</taxon>
        <taxon>Viridiplantae</taxon>
        <taxon>Streptophyta</taxon>
        <taxon>Embryophyta</taxon>
        <taxon>Tracheophyta</taxon>
        <taxon>Spermatophyta</taxon>
        <taxon>Magnoliopsida</taxon>
        <taxon>eudicotyledons</taxon>
        <taxon>Gunneridae</taxon>
        <taxon>Pentapetalae</taxon>
        <taxon>rosids</taxon>
        <taxon>fabids</taxon>
        <taxon>Malpighiales</taxon>
        <taxon>Rhizophoraceae</taxon>
        <taxon>Rhizophora</taxon>
    </lineage>
</organism>